<evidence type="ECO:0008006" key="7">
    <source>
        <dbReference type="Google" id="ProtNLM"/>
    </source>
</evidence>
<dbReference type="InterPro" id="IPR018793">
    <property type="entry name" value="Cyt_c_oxidase_assmbl_Pet191"/>
</dbReference>
<dbReference type="Pfam" id="PF10203">
    <property type="entry name" value="Pet191_N"/>
    <property type="match status" value="1"/>
</dbReference>
<proteinExistence type="inferred from homology"/>
<organism evidence="3 6">
    <name type="scientific">Synchytrium endobioticum</name>
    <dbReference type="NCBI Taxonomy" id="286115"/>
    <lineage>
        <taxon>Eukaryota</taxon>
        <taxon>Fungi</taxon>
        <taxon>Fungi incertae sedis</taxon>
        <taxon>Chytridiomycota</taxon>
        <taxon>Chytridiomycota incertae sedis</taxon>
        <taxon>Chytridiomycetes</taxon>
        <taxon>Synchytriales</taxon>
        <taxon>Synchytriaceae</taxon>
        <taxon>Synchytrium</taxon>
    </lineage>
</organism>
<dbReference type="VEuPathDB" id="FungiDB:SeMB42_g00495"/>
<dbReference type="GO" id="GO:0005739">
    <property type="term" value="C:mitochondrion"/>
    <property type="evidence" value="ECO:0007669"/>
    <property type="project" value="TreeGrafter"/>
</dbReference>
<accession>A0A507DLR1</accession>
<protein>
    <recommendedName>
        <fullName evidence="7">Cytochrome c oxidase assembly factor 5</fullName>
    </recommendedName>
</protein>
<sequence>MPSCKRLFDDLVGCLLESDCVVKSNHTVKECLDKKHDHQVPNECRLLQESYFACKRSIIDPRRRFRGALGARPEDMIQN</sequence>
<evidence type="ECO:0000256" key="2">
    <source>
        <dbReference type="ARBA" id="ARBA00023157"/>
    </source>
</evidence>
<evidence type="ECO:0000313" key="5">
    <source>
        <dbReference type="Proteomes" id="UP000317494"/>
    </source>
</evidence>
<dbReference type="STRING" id="286115.A0A507DLR1"/>
<dbReference type="PANTHER" id="PTHR28627">
    <property type="entry name" value="CYTOCHROME C OXIDASE ASSEMBLY FACTOR 5"/>
    <property type="match status" value="1"/>
</dbReference>
<dbReference type="AlphaFoldDB" id="A0A507DLR1"/>
<evidence type="ECO:0000313" key="4">
    <source>
        <dbReference type="EMBL" id="TPX53980.1"/>
    </source>
</evidence>
<dbReference type="GO" id="GO:0033617">
    <property type="term" value="P:mitochondrial respiratory chain complex IV assembly"/>
    <property type="evidence" value="ECO:0007669"/>
    <property type="project" value="TreeGrafter"/>
</dbReference>
<gene>
    <name evidence="3" type="ORF">SeLEV6574_g00077</name>
    <name evidence="4" type="ORF">SeMB42_g00495</name>
</gene>
<evidence type="ECO:0000313" key="3">
    <source>
        <dbReference type="EMBL" id="TPX51830.1"/>
    </source>
</evidence>
<dbReference type="Proteomes" id="UP000317494">
    <property type="component" value="Unassembled WGS sequence"/>
</dbReference>
<dbReference type="OrthoDB" id="282149at2759"/>
<dbReference type="PANTHER" id="PTHR28627:SF1">
    <property type="entry name" value="CYTOCHROME C OXIDASE ASSEMBLY FACTOR 5"/>
    <property type="match status" value="1"/>
</dbReference>
<dbReference type="EMBL" id="QEAM01000001">
    <property type="protein sequence ID" value="TPX51830.1"/>
    <property type="molecule type" value="Genomic_DNA"/>
</dbReference>
<dbReference type="EMBL" id="QEAN01000010">
    <property type="protein sequence ID" value="TPX53980.1"/>
    <property type="molecule type" value="Genomic_DNA"/>
</dbReference>
<comment type="caution">
    <text evidence="3">The sequence shown here is derived from an EMBL/GenBank/DDBJ whole genome shotgun (WGS) entry which is preliminary data.</text>
</comment>
<evidence type="ECO:0000256" key="1">
    <source>
        <dbReference type="ARBA" id="ARBA00007785"/>
    </source>
</evidence>
<comment type="similarity">
    <text evidence="1">Belongs to the PET191 family.</text>
</comment>
<keyword evidence="2" id="KW-1015">Disulfide bond</keyword>
<reference evidence="5 6" key="1">
    <citation type="journal article" date="2019" name="Sci. Rep.">
        <title>Comparative genomics of chytrid fungi reveal insights into the obligate biotrophic and pathogenic lifestyle of Synchytrium endobioticum.</title>
        <authorList>
            <person name="van de Vossenberg B.T.L.H."/>
            <person name="Warris S."/>
            <person name="Nguyen H.D.T."/>
            <person name="van Gent-Pelzer M.P.E."/>
            <person name="Joly D.L."/>
            <person name="van de Geest H.C."/>
            <person name="Bonants P.J.M."/>
            <person name="Smith D.S."/>
            <person name="Levesque C.A."/>
            <person name="van der Lee T.A.J."/>
        </authorList>
    </citation>
    <scope>NUCLEOTIDE SEQUENCE [LARGE SCALE GENOMIC DNA]</scope>
    <source>
        <strain evidence="3 6">LEV6574</strain>
        <strain evidence="4 5">MB42</strain>
    </source>
</reference>
<keyword evidence="5" id="KW-1185">Reference proteome</keyword>
<evidence type="ECO:0000313" key="6">
    <source>
        <dbReference type="Proteomes" id="UP000320475"/>
    </source>
</evidence>
<dbReference type="Proteomes" id="UP000320475">
    <property type="component" value="Unassembled WGS sequence"/>
</dbReference>
<name>A0A507DLR1_9FUNG</name>